<protein>
    <submittedName>
        <fullName evidence="2">Uncharacterized protein</fullName>
    </submittedName>
</protein>
<reference evidence="2" key="1">
    <citation type="submission" date="2020-03" db="EMBL/GenBank/DDBJ databases">
        <title>The deep terrestrial virosphere.</title>
        <authorList>
            <person name="Holmfeldt K."/>
            <person name="Nilsson E."/>
            <person name="Simone D."/>
            <person name="Lopez-Fernandez M."/>
            <person name="Wu X."/>
            <person name="de Brujin I."/>
            <person name="Lundin D."/>
            <person name="Andersson A."/>
            <person name="Bertilsson S."/>
            <person name="Dopson M."/>
        </authorList>
    </citation>
    <scope>NUCLEOTIDE SEQUENCE</scope>
    <source>
        <strain evidence="2">MM415B05627</strain>
    </source>
</reference>
<gene>
    <name evidence="2" type="ORF">MM415B05627_0007</name>
</gene>
<proteinExistence type="predicted"/>
<accession>A0A6M3LVU8</accession>
<evidence type="ECO:0000313" key="2">
    <source>
        <dbReference type="EMBL" id="QJA98169.1"/>
    </source>
</evidence>
<name>A0A6M3LVU8_9ZZZZ</name>
<feature type="region of interest" description="Disordered" evidence="1">
    <location>
        <begin position="1"/>
        <end position="20"/>
    </location>
</feature>
<feature type="compositionally biased region" description="Basic and acidic residues" evidence="1">
    <location>
        <begin position="1"/>
        <end position="14"/>
    </location>
</feature>
<organism evidence="2">
    <name type="scientific">viral metagenome</name>
    <dbReference type="NCBI Taxonomy" id="1070528"/>
    <lineage>
        <taxon>unclassified sequences</taxon>
        <taxon>metagenomes</taxon>
        <taxon>organismal metagenomes</taxon>
    </lineage>
</organism>
<dbReference type="AlphaFoldDB" id="A0A6M3LVU8"/>
<sequence length="87" mass="9838">MKWETRPPEPREPESVLEQGPIRVKVGPANTNPALMWQYFTLTLGIHSTRDRQVCMRTWPRQAIADARAALDEFEAQLEGDSDGSVS</sequence>
<dbReference type="EMBL" id="MT143558">
    <property type="protein sequence ID" value="QJA98169.1"/>
    <property type="molecule type" value="Genomic_DNA"/>
</dbReference>
<evidence type="ECO:0000256" key="1">
    <source>
        <dbReference type="SAM" id="MobiDB-lite"/>
    </source>
</evidence>